<dbReference type="Pfam" id="PF13649">
    <property type="entry name" value="Methyltransf_25"/>
    <property type="match status" value="1"/>
</dbReference>
<evidence type="ECO:0000259" key="1">
    <source>
        <dbReference type="Pfam" id="PF13649"/>
    </source>
</evidence>
<proteinExistence type="predicted"/>
<evidence type="ECO:0000313" key="3">
    <source>
        <dbReference type="Proteomes" id="UP001597158"/>
    </source>
</evidence>
<dbReference type="CDD" id="cd02440">
    <property type="entry name" value="AdoMet_MTases"/>
    <property type="match status" value="1"/>
</dbReference>
<comment type="caution">
    <text evidence="2">The sequence shown here is derived from an EMBL/GenBank/DDBJ whole genome shotgun (WGS) entry which is preliminary data.</text>
</comment>
<gene>
    <name evidence="2" type="primary">rquA</name>
    <name evidence="2" type="ORF">ACFQ4M_01920</name>
</gene>
<dbReference type="InterPro" id="IPR029063">
    <property type="entry name" value="SAM-dependent_MTases_sf"/>
</dbReference>
<dbReference type="SUPFAM" id="SSF53335">
    <property type="entry name" value="S-adenosyl-L-methionine-dependent methyltransferases"/>
    <property type="match status" value="1"/>
</dbReference>
<protein>
    <submittedName>
        <fullName evidence="2">Rhodoquinone biosynthesis methyltransferase RquA</fullName>
    </submittedName>
</protein>
<dbReference type="GO" id="GO:0032259">
    <property type="term" value="P:methylation"/>
    <property type="evidence" value="ECO:0007669"/>
    <property type="project" value="UniProtKB-KW"/>
</dbReference>
<organism evidence="2 3">
    <name type="scientific">Thauera mechernichensis</name>
    <dbReference type="NCBI Taxonomy" id="82788"/>
    <lineage>
        <taxon>Bacteria</taxon>
        <taxon>Pseudomonadati</taxon>
        <taxon>Pseudomonadota</taxon>
        <taxon>Betaproteobacteria</taxon>
        <taxon>Rhodocyclales</taxon>
        <taxon>Zoogloeaceae</taxon>
        <taxon>Thauera</taxon>
    </lineage>
</organism>
<dbReference type="EMBL" id="JBHTMC010000002">
    <property type="protein sequence ID" value="MFD1262321.1"/>
    <property type="molecule type" value="Genomic_DNA"/>
</dbReference>
<dbReference type="RefSeq" id="WP_277831501.1">
    <property type="nucleotide sequence ID" value="NZ_JARQZE010000003.1"/>
</dbReference>
<dbReference type="NCBIfam" id="NF038261">
    <property type="entry name" value="rhodoquin_RquA"/>
    <property type="match status" value="1"/>
</dbReference>
<name>A0ABW3W925_9RHOO</name>
<keyword evidence="3" id="KW-1185">Reference proteome</keyword>
<keyword evidence="2" id="KW-0489">Methyltransferase</keyword>
<evidence type="ECO:0000313" key="2">
    <source>
        <dbReference type="EMBL" id="MFD1262321.1"/>
    </source>
</evidence>
<sequence length="234" mass="26233">MPPSSDIATQPVEVLPDYLSRTYSWAYLDPRTVPWLDRSPVVSAILWGNAARLMRWAVAQFVPGETVLQAACVYGGFSPMLARRVGEQGRLTVLDVAPIQVDNVRRKLVGLPQAEARVADLTQRQDACFDAACCFFLLHEVPARERRLIVANLLAAVRPGGRVVFVDYHRASAWHPLRPLMGLVFRWLEPFAQSLLDTPIESLAEAASDFEWRKQTCFGGLYQLVVATRRQVSE</sequence>
<reference evidence="3" key="1">
    <citation type="journal article" date="2019" name="Int. J. Syst. Evol. Microbiol.">
        <title>The Global Catalogue of Microorganisms (GCM) 10K type strain sequencing project: providing services to taxonomists for standard genome sequencing and annotation.</title>
        <authorList>
            <consortium name="The Broad Institute Genomics Platform"/>
            <consortium name="The Broad Institute Genome Sequencing Center for Infectious Disease"/>
            <person name="Wu L."/>
            <person name="Ma J."/>
        </authorList>
    </citation>
    <scope>NUCLEOTIDE SEQUENCE [LARGE SCALE GENOMIC DNA]</scope>
    <source>
        <strain evidence="3">CCUG 48884</strain>
    </source>
</reference>
<accession>A0ABW3W925</accession>
<dbReference type="GO" id="GO:0008168">
    <property type="term" value="F:methyltransferase activity"/>
    <property type="evidence" value="ECO:0007669"/>
    <property type="project" value="UniProtKB-KW"/>
</dbReference>
<keyword evidence="2" id="KW-0808">Transferase</keyword>
<dbReference type="Gene3D" id="3.40.50.150">
    <property type="entry name" value="Vaccinia Virus protein VP39"/>
    <property type="match status" value="1"/>
</dbReference>
<feature type="domain" description="Methyltransferase" evidence="1">
    <location>
        <begin position="67"/>
        <end position="161"/>
    </location>
</feature>
<dbReference type="InterPro" id="IPR041698">
    <property type="entry name" value="Methyltransf_25"/>
</dbReference>
<dbReference type="Proteomes" id="UP001597158">
    <property type="component" value="Unassembled WGS sequence"/>
</dbReference>